<gene>
    <name evidence="1" type="ORF">RON39_11700</name>
</gene>
<evidence type="ECO:0000313" key="2">
    <source>
        <dbReference type="Proteomes" id="UP001253287"/>
    </source>
</evidence>
<proteinExistence type="predicted"/>
<evidence type="ECO:0008006" key="3">
    <source>
        <dbReference type="Google" id="ProtNLM"/>
    </source>
</evidence>
<accession>A0AAW8WS73</accession>
<sequence>MKKRNTLNNNLRETTHSEFALMGYFSLDSSIDKLLKGSVGKLEYKNGIASIEVATAIQQKSDKSGGTYNIENESDGVIYGILEDGTFVRLNKFHCNHWVRHIPGFSTATYTAYDIDFSKEIFTQNSLLNYSWIKITLDSLSTIGSFIIPDINQLKGKDQPLVKIGTTDNFDAYLSYEWKHSNNGIAGITYKTNITVDLDLKIKRYSNDAYVFFNNFRNFLSVLNDFQVNITSIRYINEQGNTILLRLYKSSLTDRNGKLDYLNVCHNELYFQEYRDKLLTIFKNINNADNKFNADCKINLNTL</sequence>
<name>A0AAW8WS73_9LACO</name>
<evidence type="ECO:0000313" key="1">
    <source>
        <dbReference type="EMBL" id="MDT9610736.1"/>
    </source>
</evidence>
<dbReference type="EMBL" id="JAVTXN010000152">
    <property type="protein sequence ID" value="MDT9610736.1"/>
    <property type="molecule type" value="Genomic_DNA"/>
</dbReference>
<reference evidence="1" key="1">
    <citation type="submission" date="2023-08" db="EMBL/GenBank/DDBJ databases">
        <title>Lactobacillus from the Female Urinary Tract.</title>
        <authorList>
            <person name="Stegman N."/>
            <person name="Jackson B."/>
            <person name="Steiling M."/>
            <person name="Sedano C."/>
            <person name="Wolfe A."/>
            <person name="Putonti C."/>
        </authorList>
    </citation>
    <scope>NUCLEOTIDE SEQUENCE</scope>
    <source>
        <strain evidence="1">UMB5661</strain>
    </source>
</reference>
<dbReference type="AlphaFoldDB" id="A0AAW8WS73"/>
<dbReference type="RefSeq" id="WP_285044660.1">
    <property type="nucleotide sequence ID" value="NZ_JASOID010000052.1"/>
</dbReference>
<comment type="caution">
    <text evidence="1">The sequence shown here is derived from an EMBL/GenBank/DDBJ whole genome shotgun (WGS) entry which is preliminary data.</text>
</comment>
<protein>
    <recommendedName>
        <fullName evidence="3">ApeA N-terminal domain-containing protein</fullName>
    </recommendedName>
</protein>
<organism evidence="1 2">
    <name type="scientific">Lactobacillus crispatus</name>
    <dbReference type="NCBI Taxonomy" id="47770"/>
    <lineage>
        <taxon>Bacteria</taxon>
        <taxon>Bacillati</taxon>
        <taxon>Bacillota</taxon>
        <taxon>Bacilli</taxon>
        <taxon>Lactobacillales</taxon>
        <taxon>Lactobacillaceae</taxon>
        <taxon>Lactobacillus</taxon>
    </lineage>
</organism>
<dbReference type="Proteomes" id="UP001253287">
    <property type="component" value="Unassembled WGS sequence"/>
</dbReference>